<name>A0AA36JEZ1_9DINO</name>
<dbReference type="EMBL" id="CAUJNA010003513">
    <property type="protein sequence ID" value="CAJ1403869.1"/>
    <property type="molecule type" value="Genomic_DNA"/>
</dbReference>
<keyword evidence="3" id="KW-1185">Reference proteome</keyword>
<protein>
    <submittedName>
        <fullName evidence="2">Uncharacterized protein</fullName>
    </submittedName>
</protein>
<reference evidence="2" key="1">
    <citation type="submission" date="2023-08" db="EMBL/GenBank/DDBJ databases">
        <authorList>
            <person name="Chen Y."/>
            <person name="Shah S."/>
            <person name="Dougan E. K."/>
            <person name="Thang M."/>
            <person name="Chan C."/>
        </authorList>
    </citation>
    <scope>NUCLEOTIDE SEQUENCE</scope>
</reference>
<evidence type="ECO:0000256" key="1">
    <source>
        <dbReference type="SAM" id="MobiDB-lite"/>
    </source>
</evidence>
<proteinExistence type="predicted"/>
<gene>
    <name evidence="2" type="ORF">EVOR1521_LOCUS26442</name>
</gene>
<feature type="region of interest" description="Disordered" evidence="1">
    <location>
        <begin position="96"/>
        <end position="118"/>
    </location>
</feature>
<feature type="compositionally biased region" description="Basic and acidic residues" evidence="1">
    <location>
        <begin position="104"/>
        <end position="117"/>
    </location>
</feature>
<feature type="region of interest" description="Disordered" evidence="1">
    <location>
        <begin position="358"/>
        <end position="396"/>
    </location>
</feature>
<organism evidence="2 3">
    <name type="scientific">Effrenium voratum</name>
    <dbReference type="NCBI Taxonomy" id="2562239"/>
    <lineage>
        <taxon>Eukaryota</taxon>
        <taxon>Sar</taxon>
        <taxon>Alveolata</taxon>
        <taxon>Dinophyceae</taxon>
        <taxon>Suessiales</taxon>
        <taxon>Symbiodiniaceae</taxon>
        <taxon>Effrenium</taxon>
    </lineage>
</organism>
<comment type="caution">
    <text evidence="2">The sequence shown here is derived from an EMBL/GenBank/DDBJ whole genome shotgun (WGS) entry which is preliminary data.</text>
</comment>
<dbReference type="AlphaFoldDB" id="A0AA36JEZ1"/>
<dbReference type="Proteomes" id="UP001178507">
    <property type="component" value="Unassembled WGS sequence"/>
</dbReference>
<evidence type="ECO:0000313" key="2">
    <source>
        <dbReference type="EMBL" id="CAJ1403869.1"/>
    </source>
</evidence>
<sequence length="421" mass="46971">MRGRRKHGLSLSVCDFVEDPKHKSQLSRRRWYICVEVMRLICGANGLDCAALDQADATPLEWVLCLADERAASGPDNAHLQDKSIDELTRFIDGKKPKAKKKKKDEEERDSKGERPVFPEGTRWQLPLGWMESADVAAHLRCWRELGQCQLGSVIEGNRYLRLMLRPEGTRLVSTPASCVLAFPRHDAVKRMTDAEMLCAINVPFFSTLLNVFVFSNEELRDRDMENKVPPSEVSKGNLVFELLVRQRDCPTPPPLRFSSGPCSNRVDMSRTVQWTEPELVQLRVDGREEPVIRMRWWINVEVLQMVCKGNNIDCSGLESSDAPPFEWLCCVYDDGYPGSPALQECNWAFREPRIADASSASAGGSGGDPAIGGPAKSASAGVGYSASPGRRVEDEEGEGCFWPLCAVPGLRDTDPTERQE</sequence>
<accession>A0AA36JEZ1</accession>
<evidence type="ECO:0000313" key="3">
    <source>
        <dbReference type="Proteomes" id="UP001178507"/>
    </source>
</evidence>